<feature type="non-terminal residue" evidence="2">
    <location>
        <position position="1"/>
    </location>
</feature>
<feature type="transmembrane region" description="Helical" evidence="1">
    <location>
        <begin position="69"/>
        <end position="96"/>
    </location>
</feature>
<sequence length="163" mass="18737">LEWFFAFPSDFGHIAFFGPVAVFIASAEVRSPGDRWLRWAFARFVHLMTHSIILCGTILRLVLIGSRTLFHTCRTIICNLGYAAFPAGLTVIACLAEQSCTSGTHWIRRSLTRVRNVFGGLVETYAFGVVFRIPFRPWTHSIFRTRRSLYRFCRSVLFRRSLV</sequence>
<name>A0A085NTW6_9BILA</name>
<dbReference type="EMBL" id="KL367475">
    <property type="protein sequence ID" value="KFD72912.1"/>
    <property type="molecule type" value="Genomic_DNA"/>
</dbReference>
<keyword evidence="1" id="KW-1133">Transmembrane helix</keyword>
<keyword evidence="1" id="KW-0812">Transmembrane</keyword>
<organism evidence="2">
    <name type="scientific">Trichuris suis</name>
    <name type="common">pig whipworm</name>
    <dbReference type="NCBI Taxonomy" id="68888"/>
    <lineage>
        <taxon>Eukaryota</taxon>
        <taxon>Metazoa</taxon>
        <taxon>Ecdysozoa</taxon>
        <taxon>Nematoda</taxon>
        <taxon>Enoplea</taxon>
        <taxon>Dorylaimia</taxon>
        <taxon>Trichinellida</taxon>
        <taxon>Trichuridae</taxon>
        <taxon>Trichuris</taxon>
    </lineage>
</organism>
<evidence type="ECO:0000256" key="1">
    <source>
        <dbReference type="SAM" id="Phobius"/>
    </source>
</evidence>
<dbReference type="Proteomes" id="UP000030758">
    <property type="component" value="Unassembled WGS sequence"/>
</dbReference>
<protein>
    <submittedName>
        <fullName evidence="2">Uncharacterized protein</fullName>
    </submittedName>
</protein>
<gene>
    <name evidence="2" type="ORF">M514_13653</name>
</gene>
<accession>A0A085NTW6</accession>
<feature type="non-terminal residue" evidence="2">
    <location>
        <position position="163"/>
    </location>
</feature>
<evidence type="ECO:0000313" key="2">
    <source>
        <dbReference type="EMBL" id="KFD72912.1"/>
    </source>
</evidence>
<feature type="transmembrane region" description="Helical" evidence="1">
    <location>
        <begin position="41"/>
        <end position="63"/>
    </location>
</feature>
<proteinExistence type="predicted"/>
<dbReference type="AlphaFoldDB" id="A0A085NTW6"/>
<keyword evidence="1" id="KW-0472">Membrane</keyword>
<reference evidence="2" key="1">
    <citation type="journal article" date="2014" name="Nat. Genet.">
        <title>Genome and transcriptome of the porcine whipworm Trichuris suis.</title>
        <authorList>
            <person name="Jex A.R."/>
            <person name="Nejsum P."/>
            <person name="Schwarz E.M."/>
            <person name="Hu L."/>
            <person name="Young N.D."/>
            <person name="Hall R.S."/>
            <person name="Korhonen P.K."/>
            <person name="Liao S."/>
            <person name="Thamsborg S."/>
            <person name="Xia J."/>
            <person name="Xu P."/>
            <person name="Wang S."/>
            <person name="Scheerlinck J.P."/>
            <person name="Hofmann A."/>
            <person name="Sternberg P.W."/>
            <person name="Wang J."/>
            <person name="Gasser R.B."/>
        </authorList>
    </citation>
    <scope>NUCLEOTIDE SEQUENCE [LARGE SCALE GENOMIC DNA]</scope>
    <source>
        <strain evidence="2">DCEP-RM93F</strain>
    </source>
</reference>
<feature type="transmembrane region" description="Helical" evidence="1">
    <location>
        <begin position="117"/>
        <end position="135"/>
    </location>
</feature>
<feature type="transmembrane region" description="Helical" evidence="1">
    <location>
        <begin position="12"/>
        <end position="29"/>
    </location>
</feature>